<reference evidence="2 3" key="1">
    <citation type="journal article" date="2023" name="Plants (Basel)">
        <title>Bridging the Gap: Combining Genomics and Transcriptomics Approaches to Understand Stylosanthes scabra, an Orphan Legume from the Brazilian Caatinga.</title>
        <authorList>
            <person name="Ferreira-Neto J.R.C."/>
            <person name="da Silva M.D."/>
            <person name="Binneck E."/>
            <person name="de Melo N.F."/>
            <person name="da Silva R.H."/>
            <person name="de Melo A.L.T.M."/>
            <person name="Pandolfi V."/>
            <person name="Bustamante F.O."/>
            <person name="Brasileiro-Vidal A.C."/>
            <person name="Benko-Iseppon A.M."/>
        </authorList>
    </citation>
    <scope>NUCLEOTIDE SEQUENCE [LARGE SCALE GENOMIC DNA]</scope>
    <source>
        <tissue evidence="2">Leaves</tissue>
    </source>
</reference>
<evidence type="ECO:0000313" key="2">
    <source>
        <dbReference type="EMBL" id="MED6122206.1"/>
    </source>
</evidence>
<feature type="region of interest" description="Disordered" evidence="1">
    <location>
        <begin position="38"/>
        <end position="94"/>
    </location>
</feature>
<sequence length="168" mass="18769">MKEKLTEKLLSKLANLAVTEPTETEVEKETEKVIEEGIAWAQPAQKGKEFEESNIKSNGEGAGREGNMTEGGGNKEAEETRMEEEGVKTEKTGKSNKEIKTILLDMTNTKAVDKTQFGIKWKRHARESTANNQGAAKTNQQYQKRKHMVEGGNPAEPNENFMLELSWA</sequence>
<dbReference type="EMBL" id="JASCZI010030398">
    <property type="protein sequence ID" value="MED6122206.1"/>
    <property type="molecule type" value="Genomic_DNA"/>
</dbReference>
<keyword evidence="3" id="KW-1185">Reference proteome</keyword>
<feature type="compositionally biased region" description="Basic and acidic residues" evidence="1">
    <location>
        <begin position="73"/>
        <end position="94"/>
    </location>
</feature>
<name>A0ABU6REA0_9FABA</name>
<feature type="region of interest" description="Disordered" evidence="1">
    <location>
        <begin position="125"/>
        <end position="168"/>
    </location>
</feature>
<organism evidence="2 3">
    <name type="scientific">Stylosanthes scabra</name>
    <dbReference type="NCBI Taxonomy" id="79078"/>
    <lineage>
        <taxon>Eukaryota</taxon>
        <taxon>Viridiplantae</taxon>
        <taxon>Streptophyta</taxon>
        <taxon>Embryophyta</taxon>
        <taxon>Tracheophyta</taxon>
        <taxon>Spermatophyta</taxon>
        <taxon>Magnoliopsida</taxon>
        <taxon>eudicotyledons</taxon>
        <taxon>Gunneridae</taxon>
        <taxon>Pentapetalae</taxon>
        <taxon>rosids</taxon>
        <taxon>fabids</taxon>
        <taxon>Fabales</taxon>
        <taxon>Fabaceae</taxon>
        <taxon>Papilionoideae</taxon>
        <taxon>50 kb inversion clade</taxon>
        <taxon>dalbergioids sensu lato</taxon>
        <taxon>Dalbergieae</taxon>
        <taxon>Pterocarpus clade</taxon>
        <taxon>Stylosanthes</taxon>
    </lineage>
</organism>
<feature type="compositionally biased region" description="Polar residues" evidence="1">
    <location>
        <begin position="128"/>
        <end position="142"/>
    </location>
</feature>
<accession>A0ABU6REA0</accession>
<evidence type="ECO:0000256" key="1">
    <source>
        <dbReference type="SAM" id="MobiDB-lite"/>
    </source>
</evidence>
<evidence type="ECO:0000313" key="3">
    <source>
        <dbReference type="Proteomes" id="UP001341840"/>
    </source>
</evidence>
<dbReference type="Proteomes" id="UP001341840">
    <property type="component" value="Unassembled WGS sequence"/>
</dbReference>
<proteinExistence type="predicted"/>
<comment type="caution">
    <text evidence="2">The sequence shown here is derived from an EMBL/GenBank/DDBJ whole genome shotgun (WGS) entry which is preliminary data.</text>
</comment>
<gene>
    <name evidence="2" type="ORF">PIB30_037638</name>
</gene>
<protein>
    <submittedName>
        <fullName evidence="2">Uncharacterized protein</fullName>
    </submittedName>
</protein>